<dbReference type="EC" id="2.4.99.28" evidence="19"/>
<feature type="transmembrane region" description="Helical" evidence="23">
    <location>
        <begin position="219"/>
        <end position="237"/>
    </location>
</feature>
<feature type="transmembrane region" description="Helical" evidence="23">
    <location>
        <begin position="297"/>
        <end position="324"/>
    </location>
</feature>
<evidence type="ECO:0000256" key="11">
    <source>
        <dbReference type="ARBA" id="ARBA00023136"/>
    </source>
</evidence>
<dbReference type="Pfam" id="PF01098">
    <property type="entry name" value="FTSW_RODA_SPOVE"/>
    <property type="match status" value="1"/>
</dbReference>
<dbReference type="KEGG" id="cpsk:Q0N40_04050"/>
<dbReference type="EMBL" id="CP137757">
    <property type="protein sequence ID" value="WPF25719.1"/>
    <property type="molecule type" value="Genomic_DNA"/>
</dbReference>
<comment type="function">
    <text evidence="21">Peptidoglycan polymerase that is essential for cell division.</text>
</comment>
<dbReference type="PROSITE" id="PS00428">
    <property type="entry name" value="FTSW_RODA_SPOVE"/>
    <property type="match status" value="1"/>
</dbReference>
<reference evidence="24 25" key="1">
    <citation type="submission" date="2023-10" db="EMBL/GenBank/DDBJ databases">
        <title>complete genome sequence of Corynebacterium pseudokroppenstedtii P15-C1.</title>
        <authorList>
            <person name="Bruggemann H."/>
            <person name="Poehlein A."/>
        </authorList>
    </citation>
    <scope>NUCLEOTIDE SEQUENCE [LARGE SCALE GENOMIC DNA]</scope>
    <source>
        <strain evidence="24 25">P15_C1</strain>
    </source>
</reference>
<feature type="region of interest" description="Disordered" evidence="22">
    <location>
        <begin position="423"/>
        <end position="551"/>
    </location>
</feature>
<feature type="compositionally biased region" description="Basic and acidic residues" evidence="22">
    <location>
        <begin position="469"/>
        <end position="479"/>
    </location>
</feature>
<dbReference type="GO" id="GO:0009252">
    <property type="term" value="P:peptidoglycan biosynthetic process"/>
    <property type="evidence" value="ECO:0007669"/>
    <property type="project" value="UniProtKB-KW"/>
</dbReference>
<dbReference type="AlphaFoldDB" id="A0AAU0Q2K7"/>
<feature type="compositionally biased region" description="Basic residues" evidence="22">
    <location>
        <begin position="518"/>
        <end position="527"/>
    </location>
</feature>
<dbReference type="InterPro" id="IPR018365">
    <property type="entry name" value="Cell_cycle_FtsW-rel_CS"/>
</dbReference>
<dbReference type="GO" id="GO:0008955">
    <property type="term" value="F:peptidoglycan glycosyltransferase activity"/>
    <property type="evidence" value="ECO:0007669"/>
    <property type="project" value="UniProtKB-EC"/>
</dbReference>
<evidence type="ECO:0000313" key="25">
    <source>
        <dbReference type="Proteomes" id="UP001174314"/>
    </source>
</evidence>
<evidence type="ECO:0000256" key="23">
    <source>
        <dbReference type="SAM" id="Phobius"/>
    </source>
</evidence>
<keyword evidence="5" id="KW-0328">Glycosyltransferase</keyword>
<dbReference type="GO" id="GO:0071555">
    <property type="term" value="P:cell wall organization"/>
    <property type="evidence" value="ECO:0007669"/>
    <property type="project" value="UniProtKB-KW"/>
</dbReference>
<feature type="transmembrane region" description="Helical" evidence="23">
    <location>
        <begin position="172"/>
        <end position="189"/>
    </location>
</feature>
<organism evidence="24 25">
    <name type="scientific">Corynebacterium pseudokroppenstedtii</name>
    <dbReference type="NCBI Taxonomy" id="2804917"/>
    <lineage>
        <taxon>Bacteria</taxon>
        <taxon>Bacillati</taxon>
        <taxon>Actinomycetota</taxon>
        <taxon>Actinomycetes</taxon>
        <taxon>Mycobacteriales</taxon>
        <taxon>Corynebacteriaceae</taxon>
        <taxon>Corynebacterium</taxon>
    </lineage>
</organism>
<evidence type="ECO:0000256" key="5">
    <source>
        <dbReference type="ARBA" id="ARBA00022676"/>
    </source>
</evidence>
<sequence>MTVKSDQGTRSRRARSWWEGVVGKIDAATSTPKFDYYILAAITAILTGVGLLMVLSSSMASSLADSNSVWTDFFKQAGMVVVGLVGLYFAIRMSPTTIKKISPWAMGLAVILLILVLIPGLGTGLQQMGSQSWLILGPVTIQPSEVAKLAIAVWGSAVLSERALYARSIREVLGFFTAIVVLVIVLVALERDLGMVASVMIVFLALAWFVGVPKWVTTTIIAGGLGLAVLLTLTAGYRSNRVEVFRETLFGKFPNTQGTAYQSYQGFLSLGDGSFLGQGLGQSRAKWFYLPEAKNDFIFAVVGEEMGFLGASIVILLFALLGWVGMRIALNQADPFLRLMAATVTTGIVIQAFINIGYVTGLLPVTGIQLPLISSGGTSAIITLISMGLLLNCARHEPETVSSMQTYGRPVVDKLLGFPEPRAFDPSTLRRGPWVDEDDPRSRNGSGSRKTAGVRGRSGGRSGSSRRGSLSDRHHEVQRFGEPVTRRNGSPRSRRNEVNRETGSGSATQRRERAHDRAPRRRSRNGSRRTYQSDYGTTNGSFGPFDDGTRR</sequence>
<feature type="compositionally biased region" description="Polar residues" evidence="22">
    <location>
        <begin position="530"/>
        <end position="541"/>
    </location>
</feature>
<accession>A0AAU0Q2K7</accession>
<dbReference type="PANTHER" id="PTHR30474:SF2">
    <property type="entry name" value="PEPTIDOGLYCAN GLYCOSYLTRANSFERASE FTSW-RELATED"/>
    <property type="match status" value="1"/>
</dbReference>
<dbReference type="GO" id="GO:0051301">
    <property type="term" value="P:cell division"/>
    <property type="evidence" value="ECO:0007669"/>
    <property type="project" value="UniProtKB-KW"/>
</dbReference>
<dbReference type="GO" id="GO:0005886">
    <property type="term" value="C:plasma membrane"/>
    <property type="evidence" value="ECO:0007669"/>
    <property type="project" value="UniProtKB-SubCell"/>
</dbReference>
<evidence type="ECO:0000256" key="19">
    <source>
        <dbReference type="ARBA" id="ARBA00044770"/>
    </source>
</evidence>
<evidence type="ECO:0000256" key="12">
    <source>
        <dbReference type="ARBA" id="ARBA00023306"/>
    </source>
</evidence>
<evidence type="ECO:0000313" key="24">
    <source>
        <dbReference type="EMBL" id="WPF25719.1"/>
    </source>
</evidence>
<evidence type="ECO:0000256" key="9">
    <source>
        <dbReference type="ARBA" id="ARBA00022984"/>
    </source>
</evidence>
<evidence type="ECO:0000256" key="3">
    <source>
        <dbReference type="ARBA" id="ARBA00022475"/>
    </source>
</evidence>
<gene>
    <name evidence="24" type="primary">ftsW</name>
    <name evidence="24" type="ORF">Q0N40_04050</name>
</gene>
<feature type="transmembrane region" description="Helical" evidence="23">
    <location>
        <begin position="372"/>
        <end position="394"/>
    </location>
</feature>
<feature type="transmembrane region" description="Helical" evidence="23">
    <location>
        <begin position="103"/>
        <end position="126"/>
    </location>
</feature>
<name>A0AAU0Q2K7_9CORY</name>
<feature type="transmembrane region" description="Helical" evidence="23">
    <location>
        <begin position="73"/>
        <end position="91"/>
    </location>
</feature>
<evidence type="ECO:0000256" key="14">
    <source>
        <dbReference type="ARBA" id="ARBA00032370"/>
    </source>
</evidence>
<comment type="subcellular location">
    <subcellularLocation>
        <location evidence="1">Cell membrane</location>
        <topology evidence="1">Multi-pass membrane protein</topology>
    </subcellularLocation>
</comment>
<keyword evidence="25" id="KW-1185">Reference proteome</keyword>
<evidence type="ECO:0000256" key="20">
    <source>
        <dbReference type="ARBA" id="ARBA00049902"/>
    </source>
</evidence>
<evidence type="ECO:0000256" key="10">
    <source>
        <dbReference type="ARBA" id="ARBA00022989"/>
    </source>
</evidence>
<protein>
    <recommendedName>
        <fullName evidence="17">Probable peptidoglycan glycosyltransferase FtsW</fullName>
        <ecNumber evidence="19">2.4.99.28</ecNumber>
    </recommendedName>
    <alternativeName>
        <fullName evidence="18">Cell division protein FtsW</fullName>
    </alternativeName>
    <alternativeName>
        <fullName evidence="15">Cell wall polymerase</fullName>
    </alternativeName>
    <alternativeName>
        <fullName evidence="14">Peptidoglycan polymerase</fullName>
    </alternativeName>
</protein>
<evidence type="ECO:0000256" key="17">
    <source>
        <dbReference type="ARBA" id="ARBA00041185"/>
    </source>
</evidence>
<dbReference type="InterPro" id="IPR001182">
    <property type="entry name" value="FtsW/RodA"/>
</dbReference>
<evidence type="ECO:0000256" key="22">
    <source>
        <dbReference type="SAM" id="MobiDB-lite"/>
    </source>
</evidence>
<keyword evidence="10 23" id="KW-1133">Transmembrane helix</keyword>
<comment type="pathway">
    <text evidence="2">Cell wall biogenesis; peptidoglycan biosynthesis.</text>
</comment>
<keyword evidence="7 23" id="KW-0812">Transmembrane</keyword>
<comment type="similarity">
    <text evidence="16">Belongs to the SEDS family. FtsW subfamily.</text>
</comment>
<dbReference type="GO" id="GO:0032153">
    <property type="term" value="C:cell division site"/>
    <property type="evidence" value="ECO:0007669"/>
    <property type="project" value="TreeGrafter"/>
</dbReference>
<evidence type="ECO:0000256" key="7">
    <source>
        <dbReference type="ARBA" id="ARBA00022692"/>
    </source>
</evidence>
<dbReference type="GO" id="GO:0015648">
    <property type="term" value="F:lipid-linked peptidoglycan transporter activity"/>
    <property type="evidence" value="ECO:0007669"/>
    <property type="project" value="TreeGrafter"/>
</dbReference>
<keyword evidence="8" id="KW-0133">Cell shape</keyword>
<keyword evidence="4" id="KW-0132">Cell division</keyword>
<feature type="transmembrane region" description="Helical" evidence="23">
    <location>
        <begin position="195"/>
        <end position="212"/>
    </location>
</feature>
<keyword evidence="11 23" id="KW-0472">Membrane</keyword>
<keyword evidence="6" id="KW-0808">Transferase</keyword>
<dbReference type="GO" id="GO:0008360">
    <property type="term" value="P:regulation of cell shape"/>
    <property type="evidence" value="ECO:0007669"/>
    <property type="project" value="UniProtKB-KW"/>
</dbReference>
<keyword evidence="13" id="KW-0961">Cell wall biogenesis/degradation</keyword>
<evidence type="ECO:0000256" key="1">
    <source>
        <dbReference type="ARBA" id="ARBA00004651"/>
    </source>
</evidence>
<dbReference type="PANTHER" id="PTHR30474">
    <property type="entry name" value="CELL CYCLE PROTEIN"/>
    <property type="match status" value="1"/>
</dbReference>
<dbReference type="InterPro" id="IPR013437">
    <property type="entry name" value="FtsW"/>
</dbReference>
<evidence type="ECO:0000256" key="8">
    <source>
        <dbReference type="ARBA" id="ARBA00022960"/>
    </source>
</evidence>
<evidence type="ECO:0000256" key="6">
    <source>
        <dbReference type="ARBA" id="ARBA00022679"/>
    </source>
</evidence>
<evidence type="ECO:0000256" key="4">
    <source>
        <dbReference type="ARBA" id="ARBA00022618"/>
    </source>
</evidence>
<evidence type="ECO:0000256" key="15">
    <source>
        <dbReference type="ARBA" id="ARBA00033270"/>
    </source>
</evidence>
<evidence type="ECO:0000256" key="13">
    <source>
        <dbReference type="ARBA" id="ARBA00023316"/>
    </source>
</evidence>
<dbReference type="RefSeq" id="WP_236881646.1">
    <property type="nucleotide sequence ID" value="NZ_CP137757.1"/>
</dbReference>
<dbReference type="Proteomes" id="UP001174314">
    <property type="component" value="Chromosome"/>
</dbReference>
<proteinExistence type="inferred from homology"/>
<keyword evidence="3" id="KW-1003">Cell membrane</keyword>
<evidence type="ECO:0000256" key="2">
    <source>
        <dbReference type="ARBA" id="ARBA00004752"/>
    </source>
</evidence>
<comment type="catalytic activity">
    <reaction evidence="20">
        <text>[GlcNAc-(1-&gt;4)-Mur2Ac(oyl-L-Ala-gamma-D-Glu-L-Lys-D-Ala-D-Ala)](n)-di-trans,octa-cis-undecaprenyl diphosphate + beta-D-GlcNAc-(1-&gt;4)-Mur2Ac(oyl-L-Ala-gamma-D-Glu-L-Lys-D-Ala-D-Ala)-di-trans,octa-cis-undecaprenyl diphosphate = [GlcNAc-(1-&gt;4)-Mur2Ac(oyl-L-Ala-gamma-D-Glu-L-Lys-D-Ala-D-Ala)](n+1)-di-trans,octa-cis-undecaprenyl diphosphate + di-trans,octa-cis-undecaprenyl diphosphate + H(+)</text>
        <dbReference type="Rhea" id="RHEA:23708"/>
        <dbReference type="Rhea" id="RHEA-COMP:9602"/>
        <dbReference type="Rhea" id="RHEA-COMP:9603"/>
        <dbReference type="ChEBI" id="CHEBI:15378"/>
        <dbReference type="ChEBI" id="CHEBI:58405"/>
        <dbReference type="ChEBI" id="CHEBI:60033"/>
        <dbReference type="ChEBI" id="CHEBI:78435"/>
        <dbReference type="EC" id="2.4.99.28"/>
    </reaction>
</comment>
<feature type="transmembrane region" description="Helical" evidence="23">
    <location>
        <begin position="34"/>
        <end position="53"/>
    </location>
</feature>
<keyword evidence="9" id="KW-0573">Peptidoglycan synthesis</keyword>
<dbReference type="NCBIfam" id="TIGR02614">
    <property type="entry name" value="ftsW"/>
    <property type="match status" value="1"/>
</dbReference>
<feature type="transmembrane region" description="Helical" evidence="23">
    <location>
        <begin position="336"/>
        <end position="360"/>
    </location>
</feature>
<evidence type="ECO:0000256" key="21">
    <source>
        <dbReference type="ARBA" id="ARBA00049966"/>
    </source>
</evidence>
<keyword evidence="12" id="KW-0131">Cell cycle</keyword>
<evidence type="ECO:0000256" key="16">
    <source>
        <dbReference type="ARBA" id="ARBA00038053"/>
    </source>
</evidence>
<evidence type="ECO:0000256" key="18">
    <source>
        <dbReference type="ARBA" id="ARBA00041418"/>
    </source>
</evidence>